<evidence type="ECO:0000256" key="25">
    <source>
        <dbReference type="ARBA" id="ARBA00023136"/>
    </source>
</evidence>
<evidence type="ECO:0000256" key="24">
    <source>
        <dbReference type="ARBA" id="ARBA00023054"/>
    </source>
</evidence>
<dbReference type="GO" id="GO:0019062">
    <property type="term" value="P:virion attachment to host cell"/>
    <property type="evidence" value="ECO:0007669"/>
    <property type="project" value="UniProtKB-UniRule"/>
</dbReference>
<feature type="region of interest" description="V2" evidence="33">
    <location>
        <begin position="153"/>
        <end position="192"/>
    </location>
</feature>
<comment type="function">
    <text evidence="33">Envelope glycoprotein gp160: Oligomerizes in the host endoplasmic reticulum into predominantly trimers. In a second time, gp160 transits in the host Golgi, where glycosylation is completed. The precursor is then proteolytically cleaved in the trans-Golgi and thereby activated by cellular furin or furin-like proteases to produce gp120 and gp41.</text>
</comment>
<comment type="domain">
    <text evidence="33 34">The 17 amino acids long immunosuppressive region is present in many retroviral envelope proteins. Synthetic peptides derived from this relatively conserved sequence inhibit immune function in vitro and in vivo.</text>
</comment>
<evidence type="ECO:0000256" key="13">
    <source>
        <dbReference type="ARBA" id="ARBA00022685"/>
    </source>
</evidence>
<dbReference type="InterPro" id="IPR037527">
    <property type="entry name" value="Gp160"/>
</dbReference>
<evidence type="ECO:0000256" key="1">
    <source>
        <dbReference type="ARBA" id="ARBA00004402"/>
    </source>
</evidence>
<feature type="disulfide bond" evidence="33">
    <location>
        <begin position="52"/>
        <end position="72"/>
    </location>
</feature>
<keyword evidence="9 33" id="KW-1032">Host cell membrane</keyword>
<evidence type="ECO:0000256" key="7">
    <source>
        <dbReference type="ARBA" id="ARBA00022506"/>
    </source>
</evidence>
<evidence type="ECO:0000256" key="6">
    <source>
        <dbReference type="ARBA" id="ARBA00004650"/>
    </source>
</evidence>
<evidence type="ECO:0000256" key="2">
    <source>
        <dbReference type="ARBA" id="ARBA00004433"/>
    </source>
</evidence>
<comment type="subcellular location">
    <molecule>Surface protein gp120</molecule>
    <subcellularLocation>
        <location evidence="33">Virion membrane</location>
        <topology evidence="33">Peripheral membrane protein</topology>
    </subcellularLocation>
    <subcellularLocation>
        <location evidence="33">Host cell membrane</location>
        <topology evidence="33">Peripheral membrane protein</topology>
    </subcellularLocation>
    <subcellularLocation>
        <location evidence="33">Host endosome membrane</location>
        <topology evidence="33">Single-pass type I membrane protein</topology>
    </subcellularLocation>
    <text evidence="33">The surface protein is not anchored to the viral envelope, but associates with the extravirion surface through its binding to TM. It is probably concentrated at the site of budding and incorporated into the virions possibly by contacts between the cytoplasmic tail of Env and the N-terminus of Gag.</text>
</comment>
<keyword evidence="21 33" id="KW-1164">Virus endocytosis by host</keyword>
<feature type="region of interest" description="Immunosuppression" evidence="33">
    <location>
        <begin position="564"/>
        <end position="582"/>
    </location>
</feature>
<dbReference type="GO" id="GO:0016020">
    <property type="term" value="C:membrane"/>
    <property type="evidence" value="ECO:0007669"/>
    <property type="project" value="UniProtKB-UniRule"/>
</dbReference>
<evidence type="ECO:0000256" key="17">
    <source>
        <dbReference type="ARBA" id="ARBA00022804"/>
    </source>
</evidence>
<keyword evidence="13 33" id="KW-0165">Cleavage on pair of basic residues</keyword>
<keyword evidence="7 33" id="KW-1168">Fusion of virus membrane with host membrane</keyword>
<feature type="site" description="Cleavage; by host furin" evidence="33">
    <location>
        <begin position="501"/>
        <end position="502"/>
    </location>
</feature>
<dbReference type="SUPFAM" id="SSF56502">
    <property type="entry name" value="gp120 core"/>
    <property type="match status" value="2"/>
</dbReference>
<keyword evidence="25 33" id="KW-0472">Membrane</keyword>
<keyword evidence="29 33" id="KW-0899">Viral immunoevasion</keyword>
<dbReference type="Pfam" id="PF00516">
    <property type="entry name" value="GP120"/>
    <property type="match status" value="2"/>
</dbReference>
<dbReference type="GO" id="GO:0005198">
    <property type="term" value="F:structural molecule activity"/>
    <property type="evidence" value="ECO:0007669"/>
    <property type="project" value="UniProtKB-UniRule"/>
</dbReference>
<dbReference type="GO" id="GO:0039654">
    <property type="term" value="P:fusion of virus membrane with host endosome membrane"/>
    <property type="evidence" value="ECO:0007669"/>
    <property type="project" value="UniProtKB-UniRule"/>
</dbReference>
<keyword evidence="23 33" id="KW-1039">Host endosome</keyword>
<evidence type="ECO:0000313" key="38">
    <source>
        <dbReference type="EMBL" id="AIX95513.1"/>
    </source>
</evidence>
<evidence type="ECO:0000256" key="5">
    <source>
        <dbReference type="ARBA" id="ARBA00004578"/>
    </source>
</evidence>
<keyword evidence="10 33" id="KW-1165">Clathrin-mediated endocytosis of virus by host</keyword>
<dbReference type="GO" id="GO:0075512">
    <property type="term" value="P:clathrin-dependent endocytosis of virus by host cell"/>
    <property type="evidence" value="ECO:0007669"/>
    <property type="project" value="UniProtKB-UniRule"/>
</dbReference>
<dbReference type="GO" id="GO:0019031">
    <property type="term" value="C:viral envelope"/>
    <property type="evidence" value="ECO:0007669"/>
    <property type="project" value="UniProtKB-KW"/>
</dbReference>
<organism evidence="38">
    <name type="scientific">Human immunodeficiency virus type 1</name>
    <name type="common">HIV-1</name>
    <dbReference type="NCBI Taxonomy" id="11676"/>
    <lineage>
        <taxon>Viruses</taxon>
        <taxon>Riboviria</taxon>
        <taxon>Pararnavirae</taxon>
        <taxon>Artverviricota</taxon>
        <taxon>Revtraviricetes</taxon>
        <taxon>Ortervirales</taxon>
        <taxon>Retroviridae</taxon>
        <taxon>Orthoretrovirinae</taxon>
        <taxon>Lentivirus</taxon>
        <taxon>Lentivirus humimdef1</taxon>
    </lineage>
</organism>
<dbReference type="InterPro" id="IPR000777">
    <property type="entry name" value="HIV1_Gp120"/>
</dbReference>
<keyword evidence="17 33" id="KW-1161">Viral attachment to host cell</keyword>
<organismHost>
    <name type="scientific">Homo sapiens</name>
    <name type="common">Human</name>
    <dbReference type="NCBI Taxonomy" id="9606"/>
</organismHost>
<comment type="domain">
    <text evidence="33">The membrane proximal external region (MPER) present in gp41 is a tryptophan-rich region recognized by the antibodies 2F5, Z13, and 4E10. MPER seems to play a role in fusion.</text>
</comment>
<protein>
    <recommendedName>
        <fullName evidence="33">Envelope glycoprotein gp160</fullName>
    </recommendedName>
    <alternativeName>
        <fullName evidence="33">Env polyprotein</fullName>
    </alternativeName>
    <component>
        <recommendedName>
            <fullName evidence="33">Surface protein gp120</fullName>
            <shortName evidence="33">SU</shortName>
        </recommendedName>
        <alternativeName>
            <fullName evidence="33">Glycoprotein 120</fullName>
            <shortName evidence="33">gp120</shortName>
        </alternativeName>
    </component>
    <component>
        <recommendedName>
            <fullName evidence="33">Transmembrane protein gp41</fullName>
            <shortName evidence="33">TM</shortName>
        </recommendedName>
        <alternativeName>
            <fullName evidence="33">Glycoprotein 41</fullName>
            <shortName evidence="33">gp41</shortName>
        </alternativeName>
    </component>
</protein>
<keyword evidence="30 33" id="KW-0449">Lipoprotein</keyword>
<feature type="disulfide bond" evidence="33">
    <location>
        <begin position="224"/>
        <end position="235"/>
    </location>
</feature>
<keyword evidence="16 33" id="KW-0732">Signal</keyword>
<keyword evidence="20 33" id="KW-0261">Viral envelope protein</keyword>
<comment type="domain">
    <text evidence="33">Some of the most genetically diverse regions of the viral genome are present in Env. They are called variable regions 1 through 5 (V1 through V5). Coreceptor usage of gp120 is determined mainly by the primary structure of the third variable region (V3) in the outer domain of gp120. The sequence of V3 determines which coreceptor, CCR5 and/or CXCR4 (corresponding to R5/macrophage, X4/T cell and R5X4/T cell and macrophage tropism), is used to trigger the fusion potential of the Env complex, and hence which cells the virus can infect. Binding to CCR5 involves a region adjacent in addition to V3.</text>
</comment>
<comment type="subunit">
    <text evidence="32">The mature envelope protein (Env) consists of a homotrimer of non-covalently associated gp120-gp41 heterodimers. The resulting complex protrudes from the virus surface as a spike. There seems to be as few as 10 spikes on the average virion. Interacts with host CD4, CCR5 and CXCR4. Gp120 also interacts with the C-type lectins CD209/DC-SIGN and CLEC4M/DC-SIGNR (collectively referred to as DC-SIGN(R)). Gp120 and gp41 interact with GalCer. Gp120 interacts with host ITGA4/ITGB7 complex; on CD4+ T-cells, this interaction results in rapid activation of integrin ITGAL/LFA-1, which facilitates efficient cell-to-cell spreading of HIV-1. Gp120 interacts with cell-associated heparan sulfate; this interaction increases virus infectivity on permissive cells and may be involved in infection of CD4- cells.</text>
</comment>
<evidence type="ECO:0000256" key="32">
    <source>
        <dbReference type="ARBA" id="ARBA00062028"/>
    </source>
</evidence>
<evidence type="ECO:0000256" key="27">
    <source>
        <dbReference type="ARBA" id="ARBA00023157"/>
    </source>
</evidence>
<feature type="region of interest" description="CD4-binding loop" evidence="33">
    <location>
        <begin position="357"/>
        <end position="367"/>
    </location>
</feature>
<feature type="topological domain" description="Cytoplasmic" evidence="33">
    <location>
        <begin position="696"/>
        <end position="846"/>
    </location>
</feature>
<accession>A0A0A1CJU4</accession>
<dbReference type="GO" id="GO:0020002">
    <property type="term" value="C:host cell plasma membrane"/>
    <property type="evidence" value="ECO:0007669"/>
    <property type="project" value="UniProtKB-SubCell"/>
</dbReference>
<evidence type="ECO:0000256" key="21">
    <source>
        <dbReference type="ARBA" id="ARBA00022890"/>
    </source>
</evidence>
<dbReference type="GO" id="GO:0019082">
    <property type="term" value="P:viral protein processing"/>
    <property type="evidence" value="ECO:0007669"/>
    <property type="project" value="UniProtKB-UniRule"/>
</dbReference>
<dbReference type="Gene3D" id="2.170.40.20">
    <property type="entry name" value="Human immunodeficiency virus 1, Gp160, envelope glycoprotein"/>
    <property type="match status" value="2"/>
</dbReference>
<dbReference type="Pfam" id="PF00517">
    <property type="entry name" value="GP41"/>
    <property type="match status" value="1"/>
</dbReference>
<comment type="domain">
    <text evidence="33">The YXXL motif is involved in determining the exact site of viral release at the surface of infected mononuclear cells and promotes endocytosis. YXXL and di-leucine endocytosis motifs interact directly or indirectly with the clathrin adapter complexes, opperate independently, and their activities are not additive.</text>
</comment>
<evidence type="ECO:0000256" key="18">
    <source>
        <dbReference type="ARBA" id="ARBA00022844"/>
    </source>
</evidence>
<evidence type="ECO:0000256" key="3">
    <source>
        <dbReference type="ARBA" id="ARBA00004505"/>
    </source>
</evidence>
<proteinExistence type="inferred from homology"/>
<evidence type="ECO:0000256" key="30">
    <source>
        <dbReference type="ARBA" id="ARBA00023288"/>
    </source>
</evidence>
<comment type="caution">
    <text evidence="33">Lacks conserved residue(s) required for the propagation of feature annotation.</text>
</comment>
<evidence type="ECO:0000256" key="11">
    <source>
        <dbReference type="ARBA" id="ARBA00022581"/>
    </source>
</evidence>
<evidence type="ECO:0000256" key="9">
    <source>
        <dbReference type="ARBA" id="ARBA00022511"/>
    </source>
</evidence>
<keyword evidence="8 33" id="KW-1170">Fusion of virus membrane with host endosomal membrane</keyword>
<comment type="function">
    <text evidence="33">Surface protein gp120: Attaches the virus to the host lymphoid cell by binding to the primary receptor CD4. This interaction induces a structural rearrangement creating a high affinity binding site for a chemokine coreceptor like CXCR4 and/or CCR5. Acts as a ligand for CD209/DC-SIGN and CLEC4M/DC-SIGNR, which are respectively found on dendritic cells (DCs), and on endothelial cells of liver sinusoids and lymph node sinuses. These interactions allow capture of viral particles at mucosal surfaces by these cells and subsequent transmission to permissive cells. HIV subverts the migration properties of dendritic cells to gain access to CD4+ T-cells in lymph nodes. Virus transmission to permissive T-cells occurs either in trans (without DCs infection, through viral capture and transmission), or in cis (following DCs productive infection, through the usual CD4-gp120 interaction), thereby inducing a robust infection. In trans infection, bound virions remain infectious over days and it is proposed that they are not degraded, but protected in non-lysosomal acidic organelles within the DCs close to the cell membrane thus contributing to the viral infectious potential during DCs' migration from the periphery to the lymphoid tissues. On arrival at lymphoid tissues, intact virions recycle back to DCs' cell surface allowing virus transmission to CD4+ T-cells.</text>
</comment>
<evidence type="ECO:0000256" key="15">
    <source>
        <dbReference type="ARBA" id="ARBA00022703"/>
    </source>
</evidence>
<comment type="miscellaneous">
    <text evidence="33">Inhibitors targeting HIV-1 viral envelope proteins are used as antiretroviral drugs. Attachment of virions to the cell surface via non-specific interactions and CD4 binding can be blocked by inhibitors that include cyanovirin-N, cyclotriazadisulfonamide analogs, PRO 2000, TNX 355 and PRO 542. In addition, BMS 806 can block CD4-induced conformational changes. Env interactions with the coreceptor molecules can be targeted by CCR5 antagonists including SCH-D, maraviroc (UK 427857) and aplaviroc (GW 873140), and the CXCR4 antagonist AMD 070. Fusion of viral and cellular membranes can be inhibited by peptides such as enfuvirtide and tifuvirtide (T 1249). Resistance to inhibitors associated with mutations in Env are observed. Most of the time, single mutations confer only a modest reduction in drug susceptibility. Combination of several mutations is usually required to develop a high-level drug resistance.</text>
</comment>
<evidence type="ECO:0000256" key="12">
    <source>
        <dbReference type="ARBA" id="ARBA00022595"/>
    </source>
</evidence>
<keyword evidence="18 33" id="KW-0946">Virion</keyword>
<evidence type="ECO:0000256" key="23">
    <source>
        <dbReference type="ARBA" id="ARBA00023046"/>
    </source>
</evidence>
<keyword evidence="14 33" id="KW-0812">Transmembrane</keyword>
<feature type="disulfide bond" evidence="33">
    <location>
        <begin position="588"/>
        <end position="594"/>
    </location>
</feature>
<feature type="region of interest" description="Fusion peptide" evidence="33">
    <location>
        <begin position="502"/>
        <end position="522"/>
    </location>
</feature>
<comment type="subcellular location">
    <molecule>Transmembrane protein gp41</molecule>
    <subcellularLocation>
        <location evidence="33">Virion membrane</location>
        <topology evidence="33">Single-pass type I membrane protein</topology>
    </subcellularLocation>
    <subcellularLocation>
        <location evidence="33">Host cell membrane</location>
        <topology evidence="33">Single-pass type I membrane protein</topology>
    </subcellularLocation>
    <subcellularLocation>
        <location evidence="33">Host endosome membrane</location>
        <topology evidence="33">Single-pass type I membrane protein</topology>
    </subcellularLocation>
    <text evidence="33">It is probably concentrated at the site of budding and incorporated into the virions possibly by contacts between the cytoplasmic tail of Env and the N-terminus of Gag.</text>
</comment>
<evidence type="ECO:0000259" key="36">
    <source>
        <dbReference type="Pfam" id="PF00516"/>
    </source>
</evidence>
<comment type="PTM">
    <text evidence="33">Palmitoylation of the transmembrane protein and of Env polyprotein (prior to its proteolytic cleavage) is essential for their association with host cell membrane lipid rafts. Palmitoylation is therefore required for envelope trafficking to classical lipid rafts, but not for viral replication.</text>
</comment>
<dbReference type="CDD" id="cd09909">
    <property type="entry name" value="HIV-1-like_HR1-HR2"/>
    <property type="match status" value="1"/>
</dbReference>
<keyword evidence="28 33" id="KW-0325">Glycoprotein</keyword>
<dbReference type="FunFam" id="2.170.40.20:FF:000001">
    <property type="entry name" value="Envelope glycoprotein gp160"/>
    <property type="match status" value="1"/>
</dbReference>
<feature type="coiled-coil region" evidence="33">
    <location>
        <begin position="623"/>
        <end position="657"/>
    </location>
</feature>
<comment type="miscellaneous">
    <text evidence="33">HIV-1 lineages are divided in three main groups, M (for Major), O (for Outlier), and N (for New, or Non-M, Non-O). The vast majority of strains found worldwide belong to the group M. Group O seems to be endemic to and largely confined to Cameroon and neighboring countries in West Central Africa, where these viruses represent a small minority of HIV-1 strains. The group N is represented by a limited number of isolates from Cameroonian persons. The group M is further subdivided in 9 clades or subtypes (A to D, F to H, J and K).</text>
</comment>
<dbReference type="InterPro" id="IPR036377">
    <property type="entry name" value="Gp120_core_sf"/>
</dbReference>
<feature type="chain" id="PRO_5023286140" description="Transmembrane protein gp41" evidence="33">
    <location>
        <begin position="502"/>
        <end position="846"/>
    </location>
</feature>
<comment type="similarity">
    <text evidence="33">Belongs to the HIV-1 env protein family.</text>
</comment>
<dbReference type="InterPro" id="IPR000328">
    <property type="entry name" value="GP41-like"/>
</dbReference>
<dbReference type="EMBL" id="KM353829">
    <property type="protein sequence ID" value="AIX95513.1"/>
    <property type="molecule type" value="Genomic_RNA"/>
</dbReference>
<feature type="region of interest" description="V5" evidence="33">
    <location>
        <begin position="451"/>
        <end position="461"/>
    </location>
</feature>
<feature type="disulfide bond" evidence="33">
    <location>
        <begin position="214"/>
        <end position="243"/>
    </location>
</feature>
<reference evidence="38" key="2">
    <citation type="journal article" date="2015" name="PLoS Pathog.">
        <title>Compartmentalized Replication of R5 T Cell-Tropic HIV-1 in the Central Nervous System Early in the Course of Infection.</title>
        <authorList>
            <person name="Sturdevant C.B."/>
            <person name="Joseph S.B."/>
            <person name="Schnell G."/>
            <person name="Price R.W."/>
            <person name="Swanstrom R."/>
            <person name="Spudich S."/>
        </authorList>
    </citation>
    <scope>NUCLEOTIDE SEQUENCE</scope>
    <source>
        <strain evidence="38">9015_040907_plasma_1</strain>
    </source>
</reference>
<feature type="domain" description="Retroviral envelope protein GP41-like" evidence="37">
    <location>
        <begin position="520"/>
        <end position="709"/>
    </location>
</feature>
<feature type="region of interest" description="MPER; binding to GalCer" evidence="33">
    <location>
        <begin position="652"/>
        <end position="673"/>
    </location>
</feature>
<evidence type="ECO:0000256" key="28">
    <source>
        <dbReference type="ARBA" id="ARBA00023180"/>
    </source>
</evidence>
<dbReference type="GO" id="GO:0052031">
    <property type="term" value="P:symbiont-mediated perturbation of host defense response"/>
    <property type="evidence" value="ECO:0007669"/>
    <property type="project" value="UniProtKB-UniRule"/>
</dbReference>
<evidence type="ECO:0000256" key="10">
    <source>
        <dbReference type="ARBA" id="ARBA00022570"/>
    </source>
</evidence>
<keyword evidence="11 33" id="KW-0945">Host-virus interaction</keyword>
<dbReference type="HAMAP" id="MF_04083">
    <property type="entry name" value="HIV_ENV"/>
    <property type="match status" value="1"/>
</dbReference>
<evidence type="ECO:0000256" key="22">
    <source>
        <dbReference type="ARBA" id="ARBA00022989"/>
    </source>
</evidence>
<feature type="short sequence motif" description="Di-leucine internalization motif" evidence="33">
    <location>
        <begin position="845"/>
        <end position="846"/>
    </location>
</feature>
<keyword evidence="15 33" id="KW-0053">Apoptosis</keyword>
<reference evidence="38" key="1">
    <citation type="submission" date="2014-08" db="EMBL/GenBank/DDBJ databases">
        <authorList>
            <person name="Buckheit Sturdevant C."/>
            <person name="Joseph S.B."/>
            <person name="Schnell G."/>
            <person name="Price R.W."/>
            <person name="Swanstrom R."/>
            <person name="Spudich S."/>
        </authorList>
    </citation>
    <scope>NUCLEOTIDE SEQUENCE</scope>
    <source>
        <strain evidence="38">9015_040907_plasma_1</strain>
    </source>
</reference>
<dbReference type="GO" id="GO:1903911">
    <property type="term" value="P:positive regulation of receptor clustering"/>
    <property type="evidence" value="ECO:0007669"/>
    <property type="project" value="UniProtKB-UniRule"/>
</dbReference>
<dbReference type="Gene3D" id="1.10.287.210">
    <property type="match status" value="1"/>
</dbReference>
<keyword evidence="12 33" id="KW-1162">Viral penetration into host cytoplasm</keyword>
<comment type="function">
    <text evidence="33">Transmembrane protein gp41: Acts as a class I viral fusion protein. Under the current model, the protein has at least 3 conformational states: pre-fusion native state, pre-hairpin intermediate state, and post-fusion hairpin state. During fusion of viral and target intracellular membranes, the coiled coil regions (heptad repeats) assume a trimer-of-hairpins structure, positioning the fusion peptide in close proximity to the C-terminal region of the ectodomain. The formation of this structure appears to drive apposition and subsequent fusion of viral and target cell membranes. Complete fusion occurs in host cell endosomes and is dynamin-dependent, however some lipid transfer might occur at the plasma membrane. The virus undergoes clathrin-dependent internalization long before endosomal fusion, thus minimizing the surface exposure of conserved viral epitopes during fusion and reducing the efficacy of inhibitors targeting these epitopes. Membranes fusion leads to delivery of the nucleocapsid into the cytoplasm.</text>
</comment>
<dbReference type="GO" id="GO:1903908">
    <property type="term" value="P:positive regulation of plasma membrane raft polarization"/>
    <property type="evidence" value="ECO:0007669"/>
    <property type="project" value="UniProtKB-UniRule"/>
</dbReference>
<evidence type="ECO:0000256" key="14">
    <source>
        <dbReference type="ARBA" id="ARBA00022692"/>
    </source>
</evidence>
<keyword evidence="31 33" id="KW-1160">Virus entry into host cell</keyword>
<keyword evidence="27 33" id="KW-1015">Disulfide bond</keyword>
<evidence type="ECO:0000256" key="4">
    <source>
        <dbReference type="ARBA" id="ARBA00004563"/>
    </source>
</evidence>
<dbReference type="FunFam" id="1.10.287.210:FF:000001">
    <property type="entry name" value="Envelope glycoprotein gp160"/>
    <property type="match status" value="1"/>
</dbReference>
<evidence type="ECO:0000256" key="29">
    <source>
        <dbReference type="ARBA" id="ARBA00023280"/>
    </source>
</evidence>
<comment type="domain">
    <text evidence="33">The CD4-binding region is targeted by the antibody b12.</text>
</comment>
<evidence type="ECO:0000256" key="16">
    <source>
        <dbReference type="ARBA" id="ARBA00022729"/>
    </source>
</evidence>
<name>A0A0A1CJU4_HV1</name>
<feature type="domain" description="Human immunodeficiency virus 1 envelope glycoprotein Gp120" evidence="36">
    <location>
        <begin position="32"/>
        <end position="138"/>
    </location>
</feature>
<feature type="domain" description="Human immunodeficiency virus 1 envelope glycoprotein Gp120" evidence="36">
    <location>
        <begin position="145"/>
        <end position="501"/>
    </location>
</feature>
<dbReference type="GO" id="GO:0019064">
    <property type="term" value="P:fusion of virus membrane with host plasma membrane"/>
    <property type="evidence" value="ECO:0007669"/>
    <property type="project" value="UniProtKB-UniRule"/>
</dbReference>
<dbReference type="GO" id="GO:0044175">
    <property type="term" value="C:host cell endosome membrane"/>
    <property type="evidence" value="ECO:0007669"/>
    <property type="project" value="UniProtKB-SubCell"/>
</dbReference>
<feature type="chain" id="PRO_5023286139" description="Envelope glycoprotein gp160" evidence="33">
    <location>
        <begin position="31"/>
        <end position="846"/>
    </location>
</feature>
<dbReference type="GO" id="GO:0055036">
    <property type="term" value="C:virion membrane"/>
    <property type="evidence" value="ECO:0007669"/>
    <property type="project" value="UniProtKB-SubCell"/>
</dbReference>
<feature type="short sequence motif" description="YXXL motif; contains endocytosis signal" evidence="33">
    <location>
        <begin position="702"/>
        <end position="705"/>
    </location>
</feature>
<feature type="transmembrane region" description="Helical" evidence="34">
    <location>
        <begin position="668"/>
        <end position="695"/>
    </location>
</feature>
<evidence type="ECO:0000256" key="8">
    <source>
        <dbReference type="ARBA" id="ARBA00022510"/>
    </source>
</evidence>
<evidence type="ECO:0000256" key="35">
    <source>
        <dbReference type="SAM" id="MobiDB-lite"/>
    </source>
</evidence>
<evidence type="ECO:0000259" key="37">
    <source>
        <dbReference type="Pfam" id="PF00517"/>
    </source>
</evidence>
<comment type="subcellular location">
    <subcellularLocation>
        <location evidence="3">Host cell membrane</location>
        <topology evidence="3">Peripheral membrane protein</topology>
    </subcellularLocation>
    <subcellularLocation>
        <location evidence="1">Host cell membrane</location>
        <topology evidence="1">Single-pass type I membrane protein</topology>
    </subcellularLocation>
    <subcellularLocation>
        <location evidence="2">Host endosome membrane</location>
        <topology evidence="2">Peripheral membrane protein</topology>
    </subcellularLocation>
    <subcellularLocation>
        <location evidence="5">Host endosome membrane</location>
        <topology evidence="5">Single-pass type I membrane protein</topology>
    </subcellularLocation>
    <subcellularLocation>
        <location evidence="6">Virion membrane</location>
        <topology evidence="6">Peripheral membrane protein</topology>
    </subcellularLocation>
    <subcellularLocation>
        <location evidence="4">Virion membrane</location>
        <topology evidence="4">Single-pass type I membrane protein</topology>
    </subcellularLocation>
</comment>
<keyword evidence="24 33" id="KW-0175">Coiled coil</keyword>
<dbReference type="Gene3D" id="1.20.5.490">
    <property type="entry name" value="Single helix bin"/>
    <property type="match status" value="1"/>
</dbReference>
<evidence type="ECO:0000256" key="34">
    <source>
        <dbReference type="RuleBase" id="RU363095"/>
    </source>
</evidence>
<keyword evidence="19 33" id="KW-1043">Host membrane</keyword>
<comment type="PTM">
    <text evidence="33">Highly glycosylated by host. The high number of glycan on the protein is reffered to as 'glycan shield' because it contributes to hide protein sequence from adaptive immune system.</text>
</comment>
<comment type="subunit">
    <text evidence="33">The mature envelope protein (Env) consists of a homotrimer of non-covalently associated gp120-gp41 heterodimers. The resulting complex protrudes from the virus surface as a spike. There seems to be as few as 10 spikes on the average virion. Surface protein gp120 interacts with host CD4, CCR5 and CXCR4. Gp120 also interacts with the C-type lectins CD209/DC-SIGN and CLEC4M/DC-SIGNR (collectively referred to as DC-SIGN(R)). Gp120 and gp41 interact with GalCer. Gp120 interacts with host ITGA4/ITGB7 complex; on CD4+ T-cells, this interaction results in rapid activation of integrin ITGAL/LFA-1, which facilitates efficient cell-to-cell spreading of HIV-1. Gp120 interacts with cell-associated heparan sulfate; this interaction increases virus infectivity on permissive cells and may be involved in infection of CD4- cells.</text>
</comment>
<evidence type="ECO:0000256" key="26">
    <source>
        <dbReference type="ARBA" id="ARBA00023139"/>
    </source>
</evidence>
<evidence type="ECO:0000256" key="31">
    <source>
        <dbReference type="ARBA" id="ARBA00023296"/>
    </source>
</evidence>
<dbReference type="FunFam" id="2.170.40.20:FF:000003">
    <property type="entry name" value="Envelope glycoprotein gp160"/>
    <property type="match status" value="1"/>
</dbReference>
<comment type="PTM">
    <text evidence="33">Specific enzymatic cleavages in vivo yield mature proteins. Envelope glycoproteins are synthesized as a inactive precursor that is heavily N-glycosylated and processed likely by host cell furin in the Golgi to yield the mature SU and TM proteins. The cleavage site between SU and TM requires the minimal sequence [KR]-X-[KR]-R. About 2 of the 9 disulfide bonds of gp41 are reduced by P4HB/PDI, following binding to CD4 receptor.</text>
</comment>
<keyword evidence="26 33" id="KW-0564">Palmitate</keyword>
<gene>
    <name evidence="33 38" type="primary">env</name>
</gene>
<evidence type="ECO:0000256" key="20">
    <source>
        <dbReference type="ARBA" id="ARBA00022879"/>
    </source>
</evidence>
<dbReference type="SUPFAM" id="SSF58069">
    <property type="entry name" value="Virus ectodomain"/>
    <property type="match status" value="1"/>
</dbReference>
<sequence>MRVKETRKNYQSLWKGVTLLLGILMICSAEQLWVTVYYGVPVWKEATTTLFCASDAKAYDTEVHNVWATHACVPTDPSPQEINLKNVTEDFNMWKNDMVDQMHEDIISLWDQSLKPCVKLTPLCVTLNCSNLNNSTRNESNTNLEGKEEMKNCSFNITTSIKDKVQGQYALFYSLDIVQIDNDNTSYRLRSCNTSVITQACPKMSFEPIPIHYCAPAGFAILKCNDKKFNGSGPCTNVSTVQCTHGIRPVVSTQLLLNGSLAEEEVVIRSENFTNNAKTIMVQLKDSVNITCARPNNNTRKSINIGPGRAFYATGDIIGNIRQAHCNISGTKWNNTLIQVVKKLREQFNKTITFKPSSGGDPEIVMHTFNCGGEFFYCNTTQLFNNTWKGTKEENSTRNSNDTITLPCRIKQIVNMWQEVGKAMYAPPIRGLIQCTSNITGIILTRDGGNNTNTTEIFRPGGGDMRDNWRSELYKYKVVKIEPLGIAPTRAKRRVAQREKRAVGIGALFLGFLGAAGSTMGAASMTLTVQARLLLSGIVQQQNNLLQAIEAQQRLLQLTVWGIKQLQARVLAVERYLKDQQLLGIWGCPGKLICTTAVPWNASWSNKSMNEIWNNMTWIQWEREIDNYTGLIYSLIEQSQNQQEKNELDLLALDKWASLWDWFDISNWLWYIKIFIMIVGGLIGLRIVFTILSIVNRVRQGYSPLSFQTHHPAQRGPDRPEGIAEEGGEQNRNRSSCLADGLLTLIWVDLRSLFLFTYHRLSDLLLIVTRVVELLGRRGWEALKYWWNLLQYWSQELKNSAVSLLNTIAIVVAEGTDRVLEILQRAGRAILNIPTRVRQGLERALL</sequence>
<evidence type="ECO:0000256" key="19">
    <source>
        <dbReference type="ARBA" id="ARBA00022870"/>
    </source>
</evidence>
<keyword evidence="22 33" id="KW-1133">Transmembrane helix</keyword>
<evidence type="ECO:0000256" key="33">
    <source>
        <dbReference type="HAMAP-Rule" id="MF_04083"/>
    </source>
</evidence>
<dbReference type="FunFam" id="1.20.5.490:FF:000001">
    <property type="entry name" value="Envelope glycoprotein gp160"/>
    <property type="match status" value="1"/>
</dbReference>
<feature type="region of interest" description="Disordered" evidence="35">
    <location>
        <begin position="707"/>
        <end position="733"/>
    </location>
</feature>